<keyword evidence="10" id="KW-1185">Reference proteome</keyword>
<feature type="transmembrane region" description="Helical" evidence="8">
    <location>
        <begin position="109"/>
        <end position="130"/>
    </location>
</feature>
<keyword evidence="4 8" id="KW-0812">Transmembrane</keyword>
<evidence type="ECO:0000256" key="7">
    <source>
        <dbReference type="ARBA" id="ARBA00031174"/>
    </source>
</evidence>
<name>A0A9X4JWC7_9FIRM</name>
<comment type="similarity">
    <text evidence="2">Belongs to the SLC13A/DASS transporter (TC 2.A.47) family. NADC subfamily.</text>
</comment>
<dbReference type="PANTHER" id="PTHR10283:SF82">
    <property type="entry name" value="SOLUTE CARRIER FAMILY 13 MEMBER 2"/>
    <property type="match status" value="1"/>
</dbReference>
<feature type="transmembrane region" description="Helical" evidence="8">
    <location>
        <begin position="48"/>
        <end position="65"/>
    </location>
</feature>
<evidence type="ECO:0000256" key="3">
    <source>
        <dbReference type="ARBA" id="ARBA00020150"/>
    </source>
</evidence>
<evidence type="ECO:0000313" key="9">
    <source>
        <dbReference type="EMBL" id="MDF9409881.1"/>
    </source>
</evidence>
<feature type="transmembrane region" description="Helical" evidence="8">
    <location>
        <begin position="475"/>
        <end position="494"/>
    </location>
</feature>
<evidence type="ECO:0000256" key="5">
    <source>
        <dbReference type="ARBA" id="ARBA00022989"/>
    </source>
</evidence>
<feature type="transmembrane region" description="Helical" evidence="8">
    <location>
        <begin position="435"/>
        <end position="454"/>
    </location>
</feature>
<dbReference type="RefSeq" id="WP_277445401.1">
    <property type="nucleotide sequence ID" value="NZ_JAKOAV010000048.1"/>
</dbReference>
<feature type="transmembrane region" description="Helical" evidence="8">
    <location>
        <begin position="244"/>
        <end position="266"/>
    </location>
</feature>
<feature type="transmembrane region" description="Helical" evidence="8">
    <location>
        <begin position="25"/>
        <end position="42"/>
    </location>
</feature>
<feature type="transmembrane region" description="Helical" evidence="8">
    <location>
        <begin position="348"/>
        <end position="366"/>
    </location>
</feature>
<sequence length="500" mass="54720">MNSISSVTEKSGLQKPLLAGARKPVWLLFAVIFASVIMLLPTPVGLTLYGKASLAVFLLIAMIWASEAVTFDITGPLLITLVTLVTWGVGGMTSSNAMKFALSGLSDSAVWLIFGVFILSTAAIETNLAYRLAYFIVARAGAKPRILTLAYMLLEYPLSLLMPSITARAGFMEPICRATVISTGALPVEESLKLGQQPSKFAKLIYLSNLYAILLSGISFLTAATTWPFVAALLKKLTGFDLTWGYSVILFLPTALILTIIAWFYLNWFFQPEFDIATGGQQKAQDELQRLGPMSIREKQTLFIISIAIILWATDFIHHLGPTVIALGVGWFLWLFGIVTWQQVSRNTPWGLLVVLGSALAFGNLVEQSGAMAWIGGVVLNLTNAMPILLIFTILVFVSTIVRSMEASGIALIVPIAPIIVAAAKGWNIPGAETVLLMVIGTVGHAAYLLPMQMTSNMVMYSSGYFEVKDMLKSGWAFVLIYLLFWIITAYTYWKWLGLW</sequence>
<feature type="transmembrane region" description="Helical" evidence="8">
    <location>
        <begin position="372"/>
        <end position="398"/>
    </location>
</feature>
<organism evidence="9 10">
    <name type="scientific">Pelotomaculum isophthalicicum JI</name>
    <dbReference type="NCBI Taxonomy" id="947010"/>
    <lineage>
        <taxon>Bacteria</taxon>
        <taxon>Bacillati</taxon>
        <taxon>Bacillota</taxon>
        <taxon>Clostridia</taxon>
        <taxon>Eubacteriales</taxon>
        <taxon>Desulfotomaculaceae</taxon>
        <taxon>Pelotomaculum</taxon>
    </lineage>
</organism>
<evidence type="ECO:0000313" key="10">
    <source>
        <dbReference type="Proteomes" id="UP001154312"/>
    </source>
</evidence>
<evidence type="ECO:0000256" key="6">
    <source>
        <dbReference type="ARBA" id="ARBA00023136"/>
    </source>
</evidence>
<keyword evidence="6 8" id="KW-0472">Membrane</keyword>
<dbReference type="AlphaFoldDB" id="A0A9X4JWC7"/>
<dbReference type="Proteomes" id="UP001154312">
    <property type="component" value="Unassembled WGS sequence"/>
</dbReference>
<comment type="subcellular location">
    <subcellularLocation>
        <location evidence="1">Membrane</location>
        <topology evidence="1">Multi-pass membrane protein</topology>
    </subcellularLocation>
</comment>
<evidence type="ECO:0000256" key="4">
    <source>
        <dbReference type="ARBA" id="ARBA00022692"/>
    </source>
</evidence>
<dbReference type="GO" id="GO:1905039">
    <property type="term" value="P:carboxylic acid transmembrane transport"/>
    <property type="evidence" value="ECO:0007669"/>
    <property type="project" value="UniProtKB-ARBA"/>
</dbReference>
<feature type="transmembrane region" description="Helical" evidence="8">
    <location>
        <begin position="204"/>
        <end position="224"/>
    </location>
</feature>
<dbReference type="NCBIfam" id="TIGR00785">
    <property type="entry name" value="dass"/>
    <property type="match status" value="1"/>
</dbReference>
<evidence type="ECO:0000256" key="1">
    <source>
        <dbReference type="ARBA" id="ARBA00004141"/>
    </source>
</evidence>
<comment type="caution">
    <text evidence="9">The sequence shown here is derived from an EMBL/GenBank/DDBJ whole genome shotgun (WGS) entry which is preliminary data.</text>
</comment>
<accession>A0A9X4JWC7</accession>
<dbReference type="InterPro" id="IPR001898">
    <property type="entry name" value="SLC13A/DASS"/>
</dbReference>
<protein>
    <recommendedName>
        <fullName evidence="3">Sodium-dependent dicarboxylate transporter SdcS</fullName>
    </recommendedName>
    <alternativeName>
        <fullName evidence="7">Na(+)/dicarboxylate symporter</fullName>
    </alternativeName>
</protein>
<proteinExistence type="inferred from homology"/>
<feature type="transmembrane region" description="Helical" evidence="8">
    <location>
        <begin position="77"/>
        <end position="97"/>
    </location>
</feature>
<evidence type="ECO:0000256" key="2">
    <source>
        <dbReference type="ARBA" id="ARBA00006772"/>
    </source>
</evidence>
<feature type="transmembrane region" description="Helical" evidence="8">
    <location>
        <begin position="300"/>
        <end position="318"/>
    </location>
</feature>
<dbReference type="GO" id="GO:0005886">
    <property type="term" value="C:plasma membrane"/>
    <property type="evidence" value="ECO:0007669"/>
    <property type="project" value="TreeGrafter"/>
</dbReference>
<feature type="transmembrane region" description="Helical" evidence="8">
    <location>
        <begin position="410"/>
        <end position="429"/>
    </location>
</feature>
<keyword evidence="5 8" id="KW-1133">Transmembrane helix</keyword>
<dbReference type="PANTHER" id="PTHR10283">
    <property type="entry name" value="SOLUTE CARRIER FAMILY 13 MEMBER"/>
    <property type="match status" value="1"/>
</dbReference>
<dbReference type="EMBL" id="JAKOAV010000048">
    <property type="protein sequence ID" value="MDF9409881.1"/>
    <property type="molecule type" value="Genomic_DNA"/>
</dbReference>
<evidence type="ECO:0000256" key="8">
    <source>
        <dbReference type="SAM" id="Phobius"/>
    </source>
</evidence>
<reference evidence="9" key="1">
    <citation type="submission" date="2022-02" db="EMBL/GenBank/DDBJ databases">
        <authorList>
            <person name="Leng L."/>
        </authorList>
    </citation>
    <scope>NUCLEOTIDE SEQUENCE</scope>
    <source>
        <strain evidence="9">JI</strain>
    </source>
</reference>
<dbReference type="GO" id="GO:0008514">
    <property type="term" value="F:organic anion transmembrane transporter activity"/>
    <property type="evidence" value="ECO:0007669"/>
    <property type="project" value="UniProtKB-ARBA"/>
</dbReference>
<feature type="transmembrane region" description="Helical" evidence="8">
    <location>
        <begin position="324"/>
        <end position="341"/>
    </location>
</feature>
<gene>
    <name evidence="9" type="ORF">L7E55_16260</name>
</gene>
<dbReference type="Pfam" id="PF00939">
    <property type="entry name" value="Na_sulph_symp"/>
    <property type="match status" value="1"/>
</dbReference>